<evidence type="ECO:0000313" key="2">
    <source>
        <dbReference type="Proteomes" id="UP001366166"/>
    </source>
</evidence>
<dbReference type="Proteomes" id="UP001366166">
    <property type="component" value="Chromosome"/>
</dbReference>
<sequence length="218" mass="25387">MGTKYLTCVVKAGEYKIAQFGRSDGYPQGAGTKILKFLKRVDLTTFAENVSQLCFYTDEESVQINKEVGSYMGSIQGEKWDAIRKEDNKRYRNPTTELNDKYFSQPYIHVQSKLGWEILELIMRGNTPPLDNNVKFAGDSLFCEWVYVIDLDENQLEVYRGFNKEPVPEGERFANFEGEQPGDFEWRDSYYPVKHMVTFELDRLPSEEDFLERCSESQ</sequence>
<reference evidence="2" key="1">
    <citation type="journal article" date="2023" name="Arch. Microbiol.">
        <title>Desulfoferula mesophilus gen. nov. sp. nov., a mesophilic sulfate-reducing bacterium isolated from a brackish lake sediment.</title>
        <authorList>
            <person name="Watanabe T."/>
            <person name="Yabe T."/>
            <person name="Tsuji J.M."/>
            <person name="Fukui M."/>
        </authorList>
    </citation>
    <scope>NUCLEOTIDE SEQUENCE [LARGE SCALE GENOMIC DNA]</scope>
    <source>
        <strain evidence="2">12FAK</strain>
    </source>
</reference>
<proteinExistence type="predicted"/>
<dbReference type="AlphaFoldDB" id="A0AAU9EJJ9"/>
<accession>A0AAU9EJJ9</accession>
<organism evidence="1 2">
    <name type="scientific">Desulfoferula mesophila</name>
    <dbReference type="NCBI Taxonomy" id="3058419"/>
    <lineage>
        <taxon>Bacteria</taxon>
        <taxon>Pseudomonadati</taxon>
        <taxon>Thermodesulfobacteriota</taxon>
        <taxon>Desulfarculia</taxon>
        <taxon>Desulfarculales</taxon>
        <taxon>Desulfarculaceae</taxon>
        <taxon>Desulfoferula</taxon>
    </lineage>
</organism>
<dbReference type="RefSeq" id="WP_338601649.1">
    <property type="nucleotide sequence ID" value="NZ_AP028679.1"/>
</dbReference>
<name>A0AAU9EJJ9_9BACT</name>
<dbReference type="EMBL" id="AP028679">
    <property type="protein sequence ID" value="BEQ16175.1"/>
    <property type="molecule type" value="Genomic_DNA"/>
</dbReference>
<dbReference type="KEGG" id="dmp:FAK_32410"/>
<protein>
    <submittedName>
        <fullName evidence="1">Uncharacterized protein</fullName>
    </submittedName>
</protein>
<keyword evidence="2" id="KW-1185">Reference proteome</keyword>
<gene>
    <name evidence="1" type="ORF">FAK_32410</name>
</gene>
<evidence type="ECO:0000313" key="1">
    <source>
        <dbReference type="EMBL" id="BEQ16175.1"/>
    </source>
</evidence>